<dbReference type="EMBL" id="VSWC01000067">
    <property type="protein sequence ID" value="KAA1096544.1"/>
    <property type="molecule type" value="Genomic_DNA"/>
</dbReference>
<dbReference type="OrthoDB" id="10462620at2759"/>
<reference evidence="1 2" key="1">
    <citation type="submission" date="2019-05" db="EMBL/GenBank/DDBJ databases">
        <title>Emergence of the Ug99 lineage of the wheat stem rust pathogen through somatic hybridization.</title>
        <authorList>
            <person name="Li F."/>
            <person name="Upadhyaya N.M."/>
            <person name="Sperschneider J."/>
            <person name="Matny O."/>
            <person name="Nguyen-Phuc H."/>
            <person name="Mago R."/>
            <person name="Raley C."/>
            <person name="Miller M.E."/>
            <person name="Silverstein K.A.T."/>
            <person name="Henningsen E."/>
            <person name="Hirsch C.D."/>
            <person name="Visser B."/>
            <person name="Pretorius Z.A."/>
            <person name="Steffenson B.J."/>
            <person name="Schwessinger B."/>
            <person name="Dodds P.N."/>
            <person name="Figueroa M."/>
        </authorList>
    </citation>
    <scope>NUCLEOTIDE SEQUENCE [LARGE SCALE GENOMIC DNA]</scope>
    <source>
        <strain evidence="1">21-0</strain>
    </source>
</reference>
<dbReference type="Proteomes" id="UP000324748">
    <property type="component" value="Unassembled WGS sequence"/>
</dbReference>
<comment type="caution">
    <text evidence="1">The sequence shown here is derived from an EMBL/GenBank/DDBJ whole genome shotgun (WGS) entry which is preliminary data.</text>
</comment>
<gene>
    <name evidence="1" type="ORF">PGT21_019823</name>
</gene>
<keyword evidence="2" id="KW-1185">Reference proteome</keyword>
<name>A0A5B0P7B1_PUCGR</name>
<proteinExistence type="predicted"/>
<organism evidence="1 2">
    <name type="scientific">Puccinia graminis f. sp. tritici</name>
    <dbReference type="NCBI Taxonomy" id="56615"/>
    <lineage>
        <taxon>Eukaryota</taxon>
        <taxon>Fungi</taxon>
        <taxon>Dikarya</taxon>
        <taxon>Basidiomycota</taxon>
        <taxon>Pucciniomycotina</taxon>
        <taxon>Pucciniomycetes</taxon>
        <taxon>Pucciniales</taxon>
        <taxon>Pucciniaceae</taxon>
        <taxon>Puccinia</taxon>
    </lineage>
</organism>
<sequence>MHSSVIGQLCLIPHIIILKALVGNNSLRVKASEQLAESQAYGSYITGYRNMPTQTDPWDWKVNMRYKRVSRSNEICLAPKGLESWKNDSC</sequence>
<protein>
    <submittedName>
        <fullName evidence="1">Uncharacterized protein</fullName>
    </submittedName>
</protein>
<evidence type="ECO:0000313" key="2">
    <source>
        <dbReference type="Proteomes" id="UP000324748"/>
    </source>
</evidence>
<accession>A0A5B0P7B1</accession>
<evidence type="ECO:0000313" key="1">
    <source>
        <dbReference type="EMBL" id="KAA1096544.1"/>
    </source>
</evidence>
<dbReference type="AlphaFoldDB" id="A0A5B0P7B1"/>